<evidence type="ECO:0000256" key="1">
    <source>
        <dbReference type="SAM" id="MobiDB-lite"/>
    </source>
</evidence>
<dbReference type="PANTHER" id="PTHR37984:SF5">
    <property type="entry name" value="PROTEIN NYNRIN-LIKE"/>
    <property type="match status" value="1"/>
</dbReference>
<feature type="compositionally biased region" description="Polar residues" evidence="1">
    <location>
        <begin position="228"/>
        <end position="247"/>
    </location>
</feature>
<gene>
    <name evidence="2" type="ORF">O3P69_017420</name>
</gene>
<organism evidence="2 3">
    <name type="scientific">Scylla paramamosain</name>
    <name type="common">Mud crab</name>
    <dbReference type="NCBI Taxonomy" id="85552"/>
    <lineage>
        <taxon>Eukaryota</taxon>
        <taxon>Metazoa</taxon>
        <taxon>Ecdysozoa</taxon>
        <taxon>Arthropoda</taxon>
        <taxon>Crustacea</taxon>
        <taxon>Multicrustacea</taxon>
        <taxon>Malacostraca</taxon>
        <taxon>Eumalacostraca</taxon>
        <taxon>Eucarida</taxon>
        <taxon>Decapoda</taxon>
        <taxon>Pleocyemata</taxon>
        <taxon>Brachyura</taxon>
        <taxon>Eubrachyura</taxon>
        <taxon>Portunoidea</taxon>
        <taxon>Portunidae</taxon>
        <taxon>Portuninae</taxon>
        <taxon>Scylla</taxon>
    </lineage>
</organism>
<protein>
    <submittedName>
        <fullName evidence="2">Uncharacterized protein</fullName>
    </submittedName>
</protein>
<comment type="caution">
    <text evidence="2">The sequence shown here is derived from an EMBL/GenBank/DDBJ whole genome shotgun (WGS) entry which is preliminary data.</text>
</comment>
<feature type="compositionally biased region" description="Low complexity" evidence="1">
    <location>
        <begin position="313"/>
        <end position="323"/>
    </location>
</feature>
<evidence type="ECO:0000313" key="3">
    <source>
        <dbReference type="Proteomes" id="UP001487740"/>
    </source>
</evidence>
<dbReference type="AlphaFoldDB" id="A0AAW0TXF3"/>
<dbReference type="EMBL" id="JARAKH010000023">
    <property type="protein sequence ID" value="KAK8391773.1"/>
    <property type="molecule type" value="Genomic_DNA"/>
</dbReference>
<keyword evidence="3" id="KW-1185">Reference proteome</keyword>
<feature type="region of interest" description="Disordered" evidence="1">
    <location>
        <begin position="63"/>
        <end position="94"/>
    </location>
</feature>
<dbReference type="PANTHER" id="PTHR37984">
    <property type="entry name" value="PROTEIN CBG26694"/>
    <property type="match status" value="1"/>
</dbReference>
<evidence type="ECO:0000313" key="2">
    <source>
        <dbReference type="EMBL" id="KAK8391773.1"/>
    </source>
</evidence>
<feature type="compositionally biased region" description="Basic and acidic residues" evidence="1">
    <location>
        <begin position="354"/>
        <end position="363"/>
    </location>
</feature>
<name>A0AAW0TXF3_SCYPA</name>
<reference evidence="2 3" key="1">
    <citation type="submission" date="2023-03" db="EMBL/GenBank/DDBJ databases">
        <title>High-quality genome of Scylla paramamosain provides insights in environmental adaptation.</title>
        <authorList>
            <person name="Zhang L."/>
        </authorList>
    </citation>
    <scope>NUCLEOTIDE SEQUENCE [LARGE SCALE GENOMIC DNA]</scope>
    <source>
        <strain evidence="2">LZ_2023a</strain>
        <tissue evidence="2">Muscle</tissue>
    </source>
</reference>
<feature type="compositionally biased region" description="Polar residues" evidence="1">
    <location>
        <begin position="211"/>
        <end position="221"/>
    </location>
</feature>
<sequence length="363" mass="39627">MTRVALWWGRAGNDSCKWRLTVKNRAEENEPRFKSVGDEVTWDKACKLALSMEAASTEAKLLAGGNRDAQVNKVEPPHTTPRNRKRQLNGKGAKGQNTRFFLSSEFEAQDNGFRTGKTPAEMFLGRNIRSKIDLLPDDMNRVASKQEQLMAGKTVQRFQTGDVVWVRSYTGPKWKRGRIVTQIGPLSYEVDVGGNTLWSRHADQIILVSSAGGTNDPSNLSPMFPSDDSVTQDNDWQSAAEGSTASPVDSEAMGAPTLCQPDLRTPTKTGHTGEPGPVNEEAVEREQAGPAKGGGTPRRQRVGESPGRKMSPVQGGVRVGGQVSAEGGLSIGTGRPSEGEGPHEMRRRSTRRKKEPDRYQATM</sequence>
<dbReference type="InterPro" id="IPR050951">
    <property type="entry name" value="Retrovirus_Pol_polyprotein"/>
</dbReference>
<feature type="region of interest" description="Disordered" evidence="1">
    <location>
        <begin position="210"/>
        <end position="363"/>
    </location>
</feature>
<accession>A0AAW0TXF3</accession>
<dbReference type="Proteomes" id="UP001487740">
    <property type="component" value="Unassembled WGS sequence"/>
</dbReference>
<proteinExistence type="predicted"/>